<accession>A0A8X6TN66</accession>
<organism evidence="1 2">
    <name type="scientific">Nephila pilipes</name>
    <name type="common">Giant wood spider</name>
    <name type="synonym">Nephila maculata</name>
    <dbReference type="NCBI Taxonomy" id="299642"/>
    <lineage>
        <taxon>Eukaryota</taxon>
        <taxon>Metazoa</taxon>
        <taxon>Ecdysozoa</taxon>
        <taxon>Arthropoda</taxon>
        <taxon>Chelicerata</taxon>
        <taxon>Arachnida</taxon>
        <taxon>Araneae</taxon>
        <taxon>Araneomorphae</taxon>
        <taxon>Entelegynae</taxon>
        <taxon>Araneoidea</taxon>
        <taxon>Nephilidae</taxon>
        <taxon>Nephila</taxon>
    </lineage>
</organism>
<sequence>MPWYATPTHAARRCRRKGAMPTAVTPPVCCHAGHFLSAYVFALMRFVAVALLPAQTPPRHVFHCPGIRHVGYCRRRHEVVTRQHHGQEGTHRSRYPE</sequence>
<gene>
    <name evidence="1" type="ORF">NPIL_512011</name>
</gene>
<evidence type="ECO:0000313" key="1">
    <source>
        <dbReference type="EMBL" id="GFT37561.1"/>
    </source>
</evidence>
<dbReference type="AlphaFoldDB" id="A0A8X6TN66"/>
<comment type="caution">
    <text evidence="1">The sequence shown here is derived from an EMBL/GenBank/DDBJ whole genome shotgun (WGS) entry which is preliminary data.</text>
</comment>
<keyword evidence="2" id="KW-1185">Reference proteome</keyword>
<evidence type="ECO:0000313" key="2">
    <source>
        <dbReference type="Proteomes" id="UP000887013"/>
    </source>
</evidence>
<dbReference type="EMBL" id="BMAW01109237">
    <property type="protein sequence ID" value="GFT37561.1"/>
    <property type="molecule type" value="Genomic_DNA"/>
</dbReference>
<name>A0A8X6TN66_NEPPI</name>
<reference evidence="1" key="1">
    <citation type="submission" date="2020-08" db="EMBL/GenBank/DDBJ databases">
        <title>Multicomponent nature underlies the extraordinary mechanical properties of spider dragline silk.</title>
        <authorList>
            <person name="Kono N."/>
            <person name="Nakamura H."/>
            <person name="Mori M."/>
            <person name="Yoshida Y."/>
            <person name="Ohtoshi R."/>
            <person name="Malay A.D."/>
            <person name="Moran D.A.P."/>
            <person name="Tomita M."/>
            <person name="Numata K."/>
            <person name="Arakawa K."/>
        </authorList>
    </citation>
    <scope>NUCLEOTIDE SEQUENCE</scope>
</reference>
<proteinExistence type="predicted"/>
<dbReference type="Proteomes" id="UP000887013">
    <property type="component" value="Unassembled WGS sequence"/>
</dbReference>
<protein>
    <submittedName>
        <fullName evidence="1">Uncharacterized protein</fullName>
    </submittedName>
</protein>